<protein>
    <recommendedName>
        <fullName evidence="3">histidine kinase</fullName>
        <ecNumber evidence="3">2.7.13.3</ecNumber>
    </recommendedName>
</protein>
<evidence type="ECO:0000256" key="1">
    <source>
        <dbReference type="ARBA" id="ARBA00000085"/>
    </source>
</evidence>
<keyword evidence="8 15" id="KW-0418">Kinase</keyword>
<sequence length="441" mass="50296">MKSIRLYLLLILVATLILVMFVSLLKGYQSSIETAQGLFDERLVNTAELIASTHVAQTTADSAQRPTSDYLFFQIWDANGQLLTRSDTAPHIALSRFEKGFYDVNFKGFRWHNYVYPDPQFQRWIIVGERSDVRSSMAEDIVLATILPAFFGIVIAAILIWWLIGTGLKPLKNLSRQLASKQADDLRPIELADLPKEMNQLVKIINQLFWRLDQSFQREQRFAADAAHELRTPISALQIHLHNLRQTYGVNTEDWQLMQAAVDRMGHLVNQILMLYRTAPEQIAAKAESIDLYKLTSDVIARDYQQFDKRQQHIELIGDSVIIQGHMFALETLLQNLLNNASKYAPTNGHIVIHVHQTEKGVRLTVEDDGPGIPPDQYERIFDRFYRYQNENSDLQLPGCGLGLAIVRHIIDMHHADIKLTQSTFGSGLKVVIDFPVAFNT</sequence>
<dbReference type="Pfam" id="PF00512">
    <property type="entry name" value="HisKA"/>
    <property type="match status" value="1"/>
</dbReference>
<dbReference type="Pfam" id="PF02518">
    <property type="entry name" value="HATPase_c"/>
    <property type="match status" value="1"/>
</dbReference>
<evidence type="ECO:0000256" key="5">
    <source>
        <dbReference type="ARBA" id="ARBA00022679"/>
    </source>
</evidence>
<evidence type="ECO:0000256" key="6">
    <source>
        <dbReference type="ARBA" id="ARBA00022692"/>
    </source>
</evidence>
<dbReference type="Pfam" id="PF08521">
    <property type="entry name" value="2CSK_N"/>
    <property type="match status" value="1"/>
</dbReference>
<feature type="transmembrane region" description="Helical" evidence="13">
    <location>
        <begin position="141"/>
        <end position="164"/>
    </location>
</feature>
<dbReference type="EMBL" id="CP003390">
    <property type="protein sequence ID" value="AFI84796.1"/>
    <property type="molecule type" value="Genomic_DNA"/>
</dbReference>
<comment type="catalytic activity">
    <reaction evidence="1">
        <text>ATP + protein L-histidine = ADP + protein N-phospho-L-histidine.</text>
        <dbReference type="EC" id="2.7.13.3"/>
    </reaction>
</comment>
<reference evidence="15 16" key="2">
    <citation type="journal article" date="2013" name="Int. J. Syst. Evol. Microbiol.">
        <title>Methylophaga nitratireducenticrescens sp. nov. and Methylophaga frappieri sp. nov., isolated from the biofilm of the methanol-fed denitrification system treating the seawater at the Montreal Biodome.</title>
        <authorList>
            <person name="Villeneuve C."/>
            <person name="Martineau C."/>
            <person name="Mauffrey F."/>
            <person name="Villemur R."/>
        </authorList>
    </citation>
    <scope>NUCLEOTIDE SEQUENCE [LARGE SCALE GENOMIC DNA]</scope>
    <source>
        <strain evidence="15 16">JAM1</strain>
    </source>
</reference>
<dbReference type="InterPro" id="IPR013727">
    <property type="entry name" value="2CSK_N"/>
</dbReference>
<dbReference type="InterPro" id="IPR005467">
    <property type="entry name" value="His_kinase_dom"/>
</dbReference>
<keyword evidence="6 13" id="KW-0812">Transmembrane</keyword>
<keyword evidence="4" id="KW-0597">Phosphoprotein</keyword>
<dbReference type="Gene3D" id="3.30.565.10">
    <property type="entry name" value="Histidine kinase-like ATPase, C-terminal domain"/>
    <property type="match status" value="1"/>
</dbReference>
<feature type="domain" description="Histidine kinase" evidence="14">
    <location>
        <begin position="225"/>
        <end position="439"/>
    </location>
</feature>
<dbReference type="AlphaFoldDB" id="I1XK77"/>
<dbReference type="EC" id="2.7.13.3" evidence="3"/>
<name>I1XK77_METNJ</name>
<dbReference type="SUPFAM" id="SSF55874">
    <property type="entry name" value="ATPase domain of HSP90 chaperone/DNA topoisomerase II/histidine kinase"/>
    <property type="match status" value="1"/>
</dbReference>
<accession>I1XK77</accession>
<keyword evidence="12 13" id="KW-0472">Membrane</keyword>
<dbReference type="STRING" id="754476.Q7A_1979"/>
<keyword evidence="11" id="KW-0902">Two-component regulatory system</keyword>
<dbReference type="Proteomes" id="UP000009144">
    <property type="component" value="Chromosome"/>
</dbReference>
<dbReference type="HOGENOM" id="CLU_000445_89_37_6"/>
<dbReference type="SMART" id="SM00388">
    <property type="entry name" value="HisKA"/>
    <property type="match status" value="1"/>
</dbReference>
<dbReference type="PROSITE" id="PS50109">
    <property type="entry name" value="HIS_KIN"/>
    <property type="match status" value="1"/>
</dbReference>
<dbReference type="PATRIC" id="fig|754476.3.peg.1957"/>
<organism evidence="15 16">
    <name type="scientific">Methylophaga nitratireducenticrescens</name>
    <dbReference type="NCBI Taxonomy" id="754476"/>
    <lineage>
        <taxon>Bacteria</taxon>
        <taxon>Pseudomonadati</taxon>
        <taxon>Pseudomonadota</taxon>
        <taxon>Gammaproteobacteria</taxon>
        <taxon>Thiotrichales</taxon>
        <taxon>Piscirickettsiaceae</taxon>
        <taxon>Methylophaga</taxon>
    </lineage>
</organism>
<dbReference type="InterPro" id="IPR036890">
    <property type="entry name" value="HATPase_C_sf"/>
</dbReference>
<evidence type="ECO:0000256" key="10">
    <source>
        <dbReference type="ARBA" id="ARBA00022989"/>
    </source>
</evidence>
<dbReference type="eggNOG" id="COG2205">
    <property type="taxonomic scope" value="Bacteria"/>
</dbReference>
<evidence type="ECO:0000256" key="12">
    <source>
        <dbReference type="ARBA" id="ARBA00023136"/>
    </source>
</evidence>
<dbReference type="InterPro" id="IPR036097">
    <property type="entry name" value="HisK_dim/P_sf"/>
</dbReference>
<keyword evidence="10 13" id="KW-1133">Transmembrane helix</keyword>
<dbReference type="InterPro" id="IPR003594">
    <property type="entry name" value="HATPase_dom"/>
</dbReference>
<dbReference type="PANTHER" id="PTHR45436">
    <property type="entry name" value="SENSOR HISTIDINE KINASE YKOH"/>
    <property type="match status" value="1"/>
</dbReference>
<dbReference type="PRINTS" id="PR00344">
    <property type="entry name" value="BCTRLSENSOR"/>
</dbReference>
<comment type="subcellular location">
    <subcellularLocation>
        <location evidence="2">Membrane</location>
        <topology evidence="2">Multi-pass membrane protein</topology>
    </subcellularLocation>
</comment>
<dbReference type="GO" id="GO:0000155">
    <property type="term" value="F:phosphorelay sensor kinase activity"/>
    <property type="evidence" value="ECO:0007669"/>
    <property type="project" value="InterPro"/>
</dbReference>
<dbReference type="GO" id="GO:0005886">
    <property type="term" value="C:plasma membrane"/>
    <property type="evidence" value="ECO:0007669"/>
    <property type="project" value="TreeGrafter"/>
</dbReference>
<feature type="transmembrane region" description="Helical" evidence="13">
    <location>
        <begin position="6"/>
        <end position="25"/>
    </location>
</feature>
<dbReference type="Gene3D" id="1.10.287.130">
    <property type="match status" value="1"/>
</dbReference>
<evidence type="ECO:0000256" key="7">
    <source>
        <dbReference type="ARBA" id="ARBA00022741"/>
    </source>
</evidence>
<keyword evidence="7" id="KW-0547">Nucleotide-binding</keyword>
<evidence type="ECO:0000256" key="8">
    <source>
        <dbReference type="ARBA" id="ARBA00022777"/>
    </source>
</evidence>
<dbReference type="RefSeq" id="WP_014707165.1">
    <property type="nucleotide sequence ID" value="NC_017857.3"/>
</dbReference>
<evidence type="ECO:0000256" key="4">
    <source>
        <dbReference type="ARBA" id="ARBA00022553"/>
    </source>
</evidence>
<evidence type="ECO:0000256" key="3">
    <source>
        <dbReference type="ARBA" id="ARBA00012438"/>
    </source>
</evidence>
<dbReference type="InterPro" id="IPR004358">
    <property type="entry name" value="Sig_transdc_His_kin-like_C"/>
</dbReference>
<evidence type="ECO:0000313" key="15">
    <source>
        <dbReference type="EMBL" id="AFI84796.1"/>
    </source>
</evidence>
<reference evidence="15 16" key="1">
    <citation type="journal article" date="2012" name="J. Bacteriol.">
        <title>Complete genome sequences of Methylophaga sp. strain JAM1 and Methylophaga sp. strain JAM7.</title>
        <authorList>
            <person name="Villeneuve C."/>
            <person name="Martineau C."/>
            <person name="Mauffrey F."/>
            <person name="Villemur R."/>
        </authorList>
    </citation>
    <scope>NUCLEOTIDE SEQUENCE [LARGE SCALE GENOMIC DNA]</scope>
    <source>
        <strain evidence="15 16">JAM1</strain>
    </source>
</reference>
<dbReference type="CDD" id="cd00082">
    <property type="entry name" value="HisKA"/>
    <property type="match status" value="1"/>
</dbReference>
<evidence type="ECO:0000256" key="9">
    <source>
        <dbReference type="ARBA" id="ARBA00022840"/>
    </source>
</evidence>
<dbReference type="InterPro" id="IPR003661">
    <property type="entry name" value="HisK_dim/P_dom"/>
</dbReference>
<gene>
    <name evidence="15" type="ordered locus">Q7A_1979</name>
</gene>
<dbReference type="PANTHER" id="PTHR45436:SF14">
    <property type="entry name" value="SENSOR PROTEIN QSEC"/>
    <property type="match status" value="1"/>
</dbReference>
<dbReference type="SMART" id="SM00387">
    <property type="entry name" value="HATPase_c"/>
    <property type="match status" value="1"/>
</dbReference>
<dbReference type="GO" id="GO:0005524">
    <property type="term" value="F:ATP binding"/>
    <property type="evidence" value="ECO:0007669"/>
    <property type="project" value="UniProtKB-KW"/>
</dbReference>
<dbReference type="InterPro" id="IPR050428">
    <property type="entry name" value="TCS_sensor_his_kinase"/>
</dbReference>
<proteinExistence type="predicted"/>
<keyword evidence="5" id="KW-0808">Transferase</keyword>
<evidence type="ECO:0000256" key="13">
    <source>
        <dbReference type="SAM" id="Phobius"/>
    </source>
</evidence>
<evidence type="ECO:0000256" key="11">
    <source>
        <dbReference type="ARBA" id="ARBA00023012"/>
    </source>
</evidence>
<dbReference type="CDD" id="cd00075">
    <property type="entry name" value="HATPase"/>
    <property type="match status" value="1"/>
</dbReference>
<dbReference type="OrthoDB" id="9809766at2"/>
<keyword evidence="9" id="KW-0067">ATP-binding</keyword>
<dbReference type="KEGG" id="mej:Q7A_1979"/>
<dbReference type="SUPFAM" id="SSF47384">
    <property type="entry name" value="Homodimeric domain of signal transducing histidine kinase"/>
    <property type="match status" value="1"/>
</dbReference>
<evidence type="ECO:0000313" key="16">
    <source>
        <dbReference type="Proteomes" id="UP000009144"/>
    </source>
</evidence>
<evidence type="ECO:0000259" key="14">
    <source>
        <dbReference type="PROSITE" id="PS50109"/>
    </source>
</evidence>
<evidence type="ECO:0000256" key="2">
    <source>
        <dbReference type="ARBA" id="ARBA00004141"/>
    </source>
</evidence>
<keyword evidence="16" id="KW-1185">Reference proteome</keyword>